<name>A0A8X7P088_BRACI</name>
<dbReference type="Proteomes" id="UP000886595">
    <property type="component" value="Unassembled WGS sequence"/>
</dbReference>
<gene>
    <name evidence="1" type="ORF">Bca52824_096125</name>
</gene>
<comment type="caution">
    <text evidence="1">The sequence shown here is derived from an EMBL/GenBank/DDBJ whole genome shotgun (WGS) entry which is preliminary data.</text>
</comment>
<feature type="non-terminal residue" evidence="1">
    <location>
        <position position="1"/>
    </location>
</feature>
<protein>
    <submittedName>
        <fullName evidence="1">Uncharacterized protein</fullName>
    </submittedName>
</protein>
<evidence type="ECO:0000313" key="1">
    <source>
        <dbReference type="EMBL" id="KAG2242032.1"/>
    </source>
</evidence>
<reference evidence="1 2" key="1">
    <citation type="submission" date="2020-02" db="EMBL/GenBank/DDBJ databases">
        <authorList>
            <person name="Ma Q."/>
            <person name="Huang Y."/>
            <person name="Song X."/>
            <person name="Pei D."/>
        </authorList>
    </citation>
    <scope>NUCLEOTIDE SEQUENCE [LARGE SCALE GENOMIC DNA]</scope>
    <source>
        <strain evidence="1">Sxm20200214</strain>
        <tissue evidence="1">Leaf</tissue>
    </source>
</reference>
<evidence type="ECO:0000313" key="2">
    <source>
        <dbReference type="Proteomes" id="UP000886595"/>
    </source>
</evidence>
<dbReference type="OrthoDB" id="1105494at2759"/>
<keyword evidence="2" id="KW-1185">Reference proteome</keyword>
<dbReference type="EMBL" id="JAAMPC010000698">
    <property type="protein sequence ID" value="KAG2242032.1"/>
    <property type="molecule type" value="Genomic_DNA"/>
</dbReference>
<proteinExistence type="predicted"/>
<sequence>KATIDLDCQVVFRPNEVEFQDLKTGRVIGEGSKHHLYHLQTAKTLNPINSMCLSSA</sequence>
<feature type="non-terminal residue" evidence="1">
    <location>
        <position position="56"/>
    </location>
</feature>
<accession>A0A8X7P088</accession>
<dbReference type="AlphaFoldDB" id="A0A8X7P088"/>
<organism evidence="1 2">
    <name type="scientific">Brassica carinata</name>
    <name type="common">Ethiopian mustard</name>
    <name type="synonym">Abyssinian cabbage</name>
    <dbReference type="NCBI Taxonomy" id="52824"/>
    <lineage>
        <taxon>Eukaryota</taxon>
        <taxon>Viridiplantae</taxon>
        <taxon>Streptophyta</taxon>
        <taxon>Embryophyta</taxon>
        <taxon>Tracheophyta</taxon>
        <taxon>Spermatophyta</taxon>
        <taxon>Magnoliopsida</taxon>
        <taxon>eudicotyledons</taxon>
        <taxon>Gunneridae</taxon>
        <taxon>Pentapetalae</taxon>
        <taxon>rosids</taxon>
        <taxon>malvids</taxon>
        <taxon>Brassicales</taxon>
        <taxon>Brassicaceae</taxon>
        <taxon>Brassiceae</taxon>
        <taxon>Brassica</taxon>
    </lineage>
</organism>